<dbReference type="InterPro" id="IPR041373">
    <property type="entry name" value="RT_RNaseH"/>
</dbReference>
<keyword evidence="1" id="KW-0808">Transferase</keyword>
<evidence type="ECO:0000256" key="8">
    <source>
        <dbReference type="SAM" id="MobiDB-lite"/>
    </source>
</evidence>
<evidence type="ECO:0000313" key="10">
    <source>
        <dbReference type="EMBL" id="GJS72128.1"/>
    </source>
</evidence>
<feature type="compositionally biased region" description="Low complexity" evidence="8">
    <location>
        <begin position="64"/>
        <end position="73"/>
    </location>
</feature>
<evidence type="ECO:0000256" key="5">
    <source>
        <dbReference type="ARBA" id="ARBA00022801"/>
    </source>
</evidence>
<gene>
    <name evidence="10" type="ORF">Tco_0704969</name>
</gene>
<evidence type="ECO:0000259" key="9">
    <source>
        <dbReference type="Pfam" id="PF17917"/>
    </source>
</evidence>
<keyword evidence="3" id="KW-0540">Nuclease</keyword>
<evidence type="ECO:0000256" key="6">
    <source>
        <dbReference type="ARBA" id="ARBA00022918"/>
    </source>
</evidence>
<keyword evidence="11" id="KW-1185">Reference proteome</keyword>
<dbReference type="EMBL" id="BQNB010010057">
    <property type="protein sequence ID" value="GJS72128.1"/>
    <property type="molecule type" value="Genomic_DNA"/>
</dbReference>
<protein>
    <submittedName>
        <fullName evidence="10">Ribonuclease H-like domain-containing protein</fullName>
    </submittedName>
</protein>
<feature type="compositionally biased region" description="Polar residues" evidence="8">
    <location>
        <begin position="283"/>
        <end position="294"/>
    </location>
</feature>
<dbReference type="PANTHER" id="PTHR34072:SF52">
    <property type="entry name" value="RIBONUCLEASE H"/>
    <property type="match status" value="1"/>
</dbReference>
<dbReference type="PANTHER" id="PTHR34072">
    <property type="entry name" value="ENZYMATIC POLYPROTEIN-RELATED"/>
    <property type="match status" value="1"/>
</dbReference>
<keyword evidence="2" id="KW-0548">Nucleotidyltransferase</keyword>
<keyword evidence="7" id="KW-0175">Coiled coil</keyword>
<comment type="caution">
    <text evidence="10">The sequence shown here is derived from an EMBL/GenBank/DDBJ whole genome shotgun (WGS) entry which is preliminary data.</text>
</comment>
<evidence type="ECO:0000256" key="7">
    <source>
        <dbReference type="SAM" id="Coils"/>
    </source>
</evidence>
<accession>A0ABQ4Y4V4</accession>
<feature type="domain" description="Reverse transcriptase RNase H-like" evidence="9">
    <location>
        <begin position="547"/>
        <end position="600"/>
    </location>
</feature>
<dbReference type="SUPFAM" id="SSF56672">
    <property type="entry name" value="DNA/RNA polymerases"/>
    <property type="match status" value="1"/>
</dbReference>
<reference evidence="10" key="1">
    <citation type="journal article" date="2022" name="Int. J. Mol. Sci.">
        <title>Draft Genome of Tanacetum Coccineum: Genomic Comparison of Closely Related Tanacetum-Family Plants.</title>
        <authorList>
            <person name="Yamashiro T."/>
            <person name="Shiraishi A."/>
            <person name="Nakayama K."/>
            <person name="Satake H."/>
        </authorList>
    </citation>
    <scope>NUCLEOTIDE SEQUENCE</scope>
</reference>
<organism evidence="10 11">
    <name type="scientific">Tanacetum coccineum</name>
    <dbReference type="NCBI Taxonomy" id="301880"/>
    <lineage>
        <taxon>Eukaryota</taxon>
        <taxon>Viridiplantae</taxon>
        <taxon>Streptophyta</taxon>
        <taxon>Embryophyta</taxon>
        <taxon>Tracheophyta</taxon>
        <taxon>Spermatophyta</taxon>
        <taxon>Magnoliopsida</taxon>
        <taxon>eudicotyledons</taxon>
        <taxon>Gunneridae</taxon>
        <taxon>Pentapetalae</taxon>
        <taxon>asterids</taxon>
        <taxon>campanulids</taxon>
        <taxon>Asterales</taxon>
        <taxon>Asteraceae</taxon>
        <taxon>Asteroideae</taxon>
        <taxon>Anthemideae</taxon>
        <taxon>Anthemidinae</taxon>
        <taxon>Tanacetum</taxon>
    </lineage>
</organism>
<feature type="region of interest" description="Disordered" evidence="8">
    <location>
        <begin position="50"/>
        <end position="113"/>
    </location>
</feature>
<evidence type="ECO:0000256" key="3">
    <source>
        <dbReference type="ARBA" id="ARBA00022722"/>
    </source>
</evidence>
<feature type="region of interest" description="Disordered" evidence="8">
    <location>
        <begin position="283"/>
        <end position="310"/>
    </location>
</feature>
<keyword evidence="5" id="KW-0378">Hydrolase</keyword>
<proteinExistence type="predicted"/>
<reference evidence="10" key="2">
    <citation type="submission" date="2022-01" db="EMBL/GenBank/DDBJ databases">
        <authorList>
            <person name="Yamashiro T."/>
            <person name="Shiraishi A."/>
            <person name="Satake H."/>
            <person name="Nakayama K."/>
        </authorList>
    </citation>
    <scope>NUCLEOTIDE SEQUENCE</scope>
</reference>
<dbReference type="Pfam" id="PF17917">
    <property type="entry name" value="RT_RNaseH"/>
    <property type="match status" value="1"/>
</dbReference>
<keyword evidence="4" id="KW-0255">Endonuclease</keyword>
<evidence type="ECO:0000256" key="2">
    <source>
        <dbReference type="ARBA" id="ARBA00022695"/>
    </source>
</evidence>
<sequence>MSHHKKILVTPSHTKKVFGNMKREGKGFSRRATPLFPTMMIQAHEEVGKGSEIPYDPQHIPIITQPSTSQPQKKQPRRKQRKDTEVPQPSGSTKPIVDEGPNEESVPTHFNDPLLSDEDSIKLNELMELCTTLQSRVLALETTKTNQALEIDSLKRRVKKLKKKKRSRTHKLKRLYKVGLSAKVISSDDEVDETRGRINDKEMFDTSDLDGDEVFVETEEPVVNAATTTSTTVSVATITKVDITLAQALTELKSAKPKAVTTAATTTTTAVTRPKAKGLIIQEQEQASTPTPIVSSSQSSQAKDKAKEQEELTIEERAKLFQQLLEKRRKFFAAKRAEEKRNRPPTKAQQRSIMCTYLKNMAGWKAKDLKNKSFETIQGLFDKAMKRVNTFVDMDTELVGDDAKVDDDQEEARIKELLNIVPGEEEVAIDAIPLATKPPCIVDWKIIKEGKISQFQIIRADRSSKRPEESYERVLCGDLKTMFKPDIESPVWRTLQDEKKNKKYEGGVEQEEAFQTLKNNLCDAPILSLPDGVEDFVVYCDALNQVLELGAVVFALKTWRHYLYGTKSVIYTDHKSLQHIFDQKELNMHQRRWIELFSDYECEIHYHPGKANVVADALSRKERVKPRRVREMAMTIQSRVKGMILAA</sequence>
<evidence type="ECO:0000256" key="4">
    <source>
        <dbReference type="ARBA" id="ARBA00022759"/>
    </source>
</evidence>
<evidence type="ECO:0000313" key="11">
    <source>
        <dbReference type="Proteomes" id="UP001151760"/>
    </source>
</evidence>
<name>A0ABQ4Y4V4_9ASTR</name>
<evidence type="ECO:0000256" key="1">
    <source>
        <dbReference type="ARBA" id="ARBA00022679"/>
    </source>
</evidence>
<keyword evidence="6" id="KW-0695">RNA-directed DNA polymerase</keyword>
<dbReference type="InterPro" id="IPR043502">
    <property type="entry name" value="DNA/RNA_pol_sf"/>
</dbReference>
<dbReference type="Proteomes" id="UP001151760">
    <property type="component" value="Unassembled WGS sequence"/>
</dbReference>
<dbReference type="CDD" id="cd09274">
    <property type="entry name" value="RNase_HI_RT_Ty3"/>
    <property type="match status" value="1"/>
</dbReference>
<feature type="coiled-coil region" evidence="7">
    <location>
        <begin position="144"/>
        <end position="171"/>
    </location>
</feature>